<evidence type="ECO:0000313" key="3">
    <source>
        <dbReference type="EMBL" id="CAB3222499.1"/>
    </source>
</evidence>
<protein>
    <submittedName>
        <fullName evidence="3">Apoptosis inhibitor 5</fullName>
    </submittedName>
</protein>
<reference evidence="3" key="1">
    <citation type="submission" date="2020-04" db="EMBL/GenBank/DDBJ databases">
        <authorList>
            <person name="Neveu A P."/>
        </authorList>
    </citation>
    <scope>NUCLEOTIDE SEQUENCE</scope>
    <source>
        <tissue evidence="3">Whole embryo</tissue>
    </source>
</reference>
<dbReference type="GO" id="GO:0003723">
    <property type="term" value="F:RNA binding"/>
    <property type="evidence" value="ECO:0007669"/>
    <property type="project" value="TreeGrafter"/>
</dbReference>
<dbReference type="GO" id="GO:0005634">
    <property type="term" value="C:nucleus"/>
    <property type="evidence" value="ECO:0007669"/>
    <property type="project" value="TreeGrafter"/>
</dbReference>
<proteinExistence type="evidence at transcript level"/>
<feature type="compositionally biased region" description="Basic and acidic residues" evidence="2">
    <location>
        <begin position="312"/>
        <end position="322"/>
    </location>
</feature>
<evidence type="ECO:0000256" key="2">
    <source>
        <dbReference type="SAM" id="MobiDB-lite"/>
    </source>
</evidence>
<dbReference type="GO" id="GO:0006915">
    <property type="term" value="P:apoptotic process"/>
    <property type="evidence" value="ECO:0007669"/>
    <property type="project" value="UniProtKB-KW"/>
</dbReference>
<feature type="region of interest" description="Disordered" evidence="2">
    <location>
        <begin position="284"/>
        <end position="362"/>
    </location>
</feature>
<dbReference type="Pfam" id="PF05918">
    <property type="entry name" value="API5"/>
    <property type="match status" value="1"/>
</dbReference>
<organism evidence="3">
    <name type="scientific">Phallusia mammillata</name>
    <dbReference type="NCBI Taxonomy" id="59560"/>
    <lineage>
        <taxon>Eukaryota</taxon>
        <taxon>Metazoa</taxon>
        <taxon>Chordata</taxon>
        <taxon>Tunicata</taxon>
        <taxon>Ascidiacea</taxon>
        <taxon>Phlebobranchia</taxon>
        <taxon>Ascidiidae</taxon>
        <taxon>Phallusia</taxon>
    </lineage>
</organism>
<accession>A0A6F9D735</accession>
<gene>
    <name evidence="3" type="primary">Api5-002</name>
</gene>
<keyword evidence="1" id="KW-0053">Apoptosis</keyword>
<sequence length="362" mass="40751">MNKETEEYVLAEAKKIMEDVTGDEFQILMQGLASLHHLQTIQGRQQMVDIIAEQMNLEDEFKVSDPDSVNRISQCVGMAMPLCSRNVHASRFVNYLCQKVLPTLTKEEATNGQDTKESSPKDRKLELMKQLAEMSLFCGNGTNIIESIEPVFEKLLEYMPLPPDDPESNGSITVNPKLQFSYVECLMFAFHQMGKHKADFLTSEEAAERLKDFRLRLQYFARGLQVYIKQLRASLHGKSPSQLRSEPENQIKIVALKTCNNVNTLIKDLFHNPPAYKATVQVSWKKPASPTTVTKPDEAKARKRSSTGGDGVELKKKTERTIYRAPGGKYSSNISQRGAFGGRGRGRGNRGGNRRWSGGKKF</sequence>
<dbReference type="PANTHER" id="PTHR12758">
    <property type="entry name" value="APOPTOSIS INHIBITOR 5-RELATED"/>
    <property type="match status" value="1"/>
</dbReference>
<name>A0A6F9D735_9ASCI</name>
<evidence type="ECO:0000256" key="1">
    <source>
        <dbReference type="ARBA" id="ARBA00022703"/>
    </source>
</evidence>
<dbReference type="PANTHER" id="PTHR12758:SF19">
    <property type="entry name" value="APOPTOSIS INHIBITOR 5"/>
    <property type="match status" value="1"/>
</dbReference>
<dbReference type="EMBL" id="LR782974">
    <property type="protein sequence ID" value="CAB3222499.1"/>
    <property type="molecule type" value="mRNA"/>
</dbReference>
<dbReference type="GO" id="GO:0043066">
    <property type="term" value="P:negative regulation of apoptotic process"/>
    <property type="evidence" value="ECO:0007669"/>
    <property type="project" value="TreeGrafter"/>
</dbReference>
<dbReference type="InterPro" id="IPR008383">
    <property type="entry name" value="API5"/>
</dbReference>
<dbReference type="AlphaFoldDB" id="A0A6F9D735"/>